<dbReference type="InterPro" id="IPR036028">
    <property type="entry name" value="SH3-like_dom_sf"/>
</dbReference>
<dbReference type="Gene3D" id="2.30.30.40">
    <property type="entry name" value="SH3 Domains"/>
    <property type="match status" value="1"/>
</dbReference>
<dbReference type="GO" id="GO:0007009">
    <property type="term" value="P:plasma membrane organization"/>
    <property type="evidence" value="ECO:0007669"/>
    <property type="project" value="InterPro"/>
</dbReference>
<feature type="compositionally biased region" description="Low complexity" evidence="3">
    <location>
        <begin position="472"/>
        <end position="483"/>
    </location>
</feature>
<dbReference type="PROSITE" id="PS51338">
    <property type="entry name" value="IMD"/>
    <property type="match status" value="1"/>
</dbReference>
<feature type="compositionally biased region" description="Low complexity" evidence="3">
    <location>
        <begin position="592"/>
        <end position="610"/>
    </location>
</feature>
<evidence type="ECO:0000259" key="4">
    <source>
        <dbReference type="PROSITE" id="PS50002"/>
    </source>
</evidence>
<feature type="compositionally biased region" description="Low complexity" evidence="3">
    <location>
        <begin position="566"/>
        <end position="584"/>
    </location>
</feature>
<name>A0A0P6D2T0_9CRUS</name>
<evidence type="ECO:0000256" key="1">
    <source>
        <dbReference type="ARBA" id="ARBA00022443"/>
    </source>
</evidence>
<dbReference type="InterPro" id="IPR013606">
    <property type="entry name" value="I-BAR_dom"/>
</dbReference>
<evidence type="ECO:0000259" key="5">
    <source>
        <dbReference type="PROSITE" id="PS51338"/>
    </source>
</evidence>
<dbReference type="SMART" id="SM00326">
    <property type="entry name" value="SH3"/>
    <property type="match status" value="1"/>
</dbReference>
<feature type="compositionally biased region" description="Polar residues" evidence="3">
    <location>
        <begin position="876"/>
        <end position="894"/>
    </location>
</feature>
<proteinExistence type="predicted"/>
<keyword evidence="1 2" id="KW-0728">SH3 domain</keyword>
<feature type="region of interest" description="Disordered" evidence="3">
    <location>
        <begin position="566"/>
        <end position="663"/>
    </location>
</feature>
<dbReference type="Pfam" id="PF07653">
    <property type="entry name" value="SH3_2"/>
    <property type="match status" value="1"/>
</dbReference>
<dbReference type="InterPro" id="IPR027681">
    <property type="entry name" value="IRSp53/IRTKS/Pinkbar"/>
</dbReference>
<feature type="region of interest" description="Disordered" evidence="3">
    <location>
        <begin position="686"/>
        <end position="729"/>
    </location>
</feature>
<dbReference type="GO" id="GO:0005829">
    <property type="term" value="C:cytosol"/>
    <property type="evidence" value="ECO:0007669"/>
    <property type="project" value="TreeGrafter"/>
</dbReference>
<feature type="region of interest" description="Disordered" evidence="3">
    <location>
        <begin position="876"/>
        <end position="898"/>
    </location>
</feature>
<feature type="compositionally biased region" description="Polar residues" evidence="3">
    <location>
        <begin position="686"/>
        <end position="712"/>
    </location>
</feature>
<dbReference type="PROSITE" id="PS50002">
    <property type="entry name" value="SH3"/>
    <property type="match status" value="1"/>
</dbReference>
<dbReference type="GO" id="GO:0051764">
    <property type="term" value="P:actin crosslink formation"/>
    <property type="evidence" value="ECO:0007669"/>
    <property type="project" value="TreeGrafter"/>
</dbReference>
<dbReference type="PANTHER" id="PTHR14206">
    <property type="entry name" value="BRAIN-SPECIFIC ANGIOGENESIS INHIBITOR 1-ASSOCIATED PROTEIN 2"/>
    <property type="match status" value="1"/>
</dbReference>
<dbReference type="AlphaFoldDB" id="A0A0P6D2T0"/>
<reference evidence="6" key="1">
    <citation type="submission" date="2015-10" db="EMBL/GenBank/DDBJ databases">
        <title>EvidentialGene: Evidence-directed Construction of Complete mRNA Transcriptomes without Genomes.</title>
        <authorList>
            <person name="Gilbert D.G."/>
        </authorList>
    </citation>
    <scope>NUCLEOTIDE SEQUENCE</scope>
</reference>
<organism evidence="6">
    <name type="scientific">Daphnia magna</name>
    <dbReference type="NCBI Taxonomy" id="35525"/>
    <lineage>
        <taxon>Eukaryota</taxon>
        <taxon>Metazoa</taxon>
        <taxon>Ecdysozoa</taxon>
        <taxon>Arthropoda</taxon>
        <taxon>Crustacea</taxon>
        <taxon>Branchiopoda</taxon>
        <taxon>Diplostraca</taxon>
        <taxon>Cladocera</taxon>
        <taxon>Anomopoda</taxon>
        <taxon>Daphniidae</taxon>
        <taxon>Daphnia</taxon>
    </lineage>
</organism>
<protein>
    <submittedName>
        <fullName evidence="6">Brain-specific angiogenesis inhibitor 1-associated protein</fullName>
    </submittedName>
</protein>
<feature type="domain" description="IMD" evidence="5">
    <location>
        <begin position="1"/>
        <end position="250"/>
    </location>
</feature>
<dbReference type="Pfam" id="PF08397">
    <property type="entry name" value="IMD"/>
    <property type="match status" value="1"/>
</dbReference>
<evidence type="ECO:0000256" key="3">
    <source>
        <dbReference type="SAM" id="MobiDB-lite"/>
    </source>
</evidence>
<dbReference type="SUPFAM" id="SSF50044">
    <property type="entry name" value="SH3-domain"/>
    <property type="match status" value="1"/>
</dbReference>
<dbReference type="PANTHER" id="PTHR14206:SF7">
    <property type="entry name" value="INSULIN RECEPTOR SUBSTRATE 53 KDA, ISOFORM A"/>
    <property type="match status" value="1"/>
</dbReference>
<sequence>MEPEEMAKNVDACYKNILDKFNPGARQLINAGKSYLKALHGAAAAAKIYLESLSRVAKQAQQGTCGGTADIGIAMQQMVDVQREIQSQQLNTLKAFYVDLIVPLESNIEKDTKVVQADHKKFNQQYRSQYEVYSKAMSLVKKHSKKSSSKSNRSSASYDKEIKHLQSMDEEKAKLDAFCEQSLKEAIAQERKRYGFVLERQTSLSKHFLAHYGKGAALLEKHLDGWQETSKAREELPPCVEFLLGQQSGSNNENLYALPRTPVLTLEDEVDFCSASQMRKSHSIDTSYLYEEAQSTFAEAVNPKISANQGLASAASDSHGRHAGGSTNLCKSKSEFNLAFASPSRSVRSGFGTTTRPKSLALPGSTKGTVRALYAYLSSGEHQINFLEGDLILLLGDEPVSFHSNANGDRNKGWYYGENVRTGKRGWFPLAYTEQVKDADVDSGLGLRSQFDSSLASTSPVVLAANNVDAESTTSGNSSASNSSGGGVPHLIAPTTSSIGGLKSSCARNAQAINKQQQQNNNATTIRPNSLLLGGDRALFNKVPGFSKLRKSRSAFAERLLFPATTPSAPSCPAATPSAPPVASAEHDRRPSTSATPASPSSMMTMLPLSHSASTPKMFSSSTMNNISASSSNSPFNTPTTSAAVFSPTKKAPAPPPRIQTTPLSSSIQQHSLLLGMTNTADLSLRSSSDSGFANEPSVSLVHQQPPSTLLEQPSPPPAPEVDYSDEESLKFPPNLSRHWLLYSSAVDVSQNSTCSASEAVDWRPRINSKRSNDGRRKEETPFYYNEGLSMTLDRPTKTRPNVVNITGATNGGKQQPSANDSSTCSPSTVQTNSKISSYPPVLGYLATLTRCKASKQLRRHCHAQKSEQTAISQLENDKNQSPGQQNEHQQTADRSGAVRRLSGLFTKNTSSNGSVGSRDPVSTAATTSSMATAAKIKNKLSAAPGILKTALFRTRSKDSFLDTALFFQDVHQQQPSVAAEVTPWQHKSSVPCYVGWRPPMPLPKSCPATEPRPPSRLNCTTVRRRVTRSESRRSNLGWRKYGSESDLLDAGSSESGYMAIDRFLPPNLPSWPPTLALLNPFYTGRLDRGTDPGIEASPYSRADYDRSGIMPHTLPRKFQPDCWLHASSPSLRVQFNLDQLDETCSPLEMARKATIVAGEEQRQMKAEFEEYSLRLKQRLQLAKSGSSRSLDQLSDEASDGQRCEPWYDLWAPEISVRLCEIAQL</sequence>
<feature type="region of interest" description="Disordered" evidence="3">
    <location>
        <begin position="471"/>
        <end position="494"/>
    </location>
</feature>
<dbReference type="EMBL" id="GDIQ01083682">
    <property type="protein sequence ID" value="JAN11055.1"/>
    <property type="molecule type" value="Transcribed_RNA"/>
</dbReference>
<feature type="domain" description="SH3" evidence="4">
    <location>
        <begin position="365"/>
        <end position="438"/>
    </location>
</feature>
<dbReference type="InterPro" id="IPR027267">
    <property type="entry name" value="AH/BAR_dom_sf"/>
</dbReference>
<evidence type="ECO:0000313" key="6">
    <source>
        <dbReference type="EMBL" id="JAN11055.1"/>
    </source>
</evidence>
<accession>A0A0P6D2T0</accession>
<dbReference type="OrthoDB" id="3800937at2759"/>
<dbReference type="InterPro" id="IPR001452">
    <property type="entry name" value="SH3_domain"/>
</dbReference>
<feature type="region of interest" description="Disordered" evidence="3">
    <location>
        <begin position="807"/>
        <end position="837"/>
    </location>
</feature>
<dbReference type="FunFam" id="2.30.30.40:FF:000188">
    <property type="entry name" value="Insulin receptor tyrosine kinase substrate"/>
    <property type="match status" value="1"/>
</dbReference>
<dbReference type="Gene3D" id="1.20.1270.60">
    <property type="entry name" value="Arfaptin homology (AH) domain/BAR domain"/>
    <property type="match status" value="1"/>
</dbReference>
<evidence type="ECO:0000256" key="2">
    <source>
        <dbReference type="PROSITE-ProRule" id="PRU00192"/>
    </source>
</evidence>
<dbReference type="EMBL" id="GDIQ01015896">
    <property type="protein sequence ID" value="JAN78841.1"/>
    <property type="molecule type" value="Transcribed_RNA"/>
</dbReference>
<dbReference type="GO" id="GO:0051017">
    <property type="term" value="P:actin filament bundle assembly"/>
    <property type="evidence" value="ECO:0007669"/>
    <property type="project" value="TreeGrafter"/>
</dbReference>
<feature type="compositionally biased region" description="Low complexity" evidence="3">
    <location>
        <begin position="619"/>
        <end position="643"/>
    </location>
</feature>
<dbReference type="GO" id="GO:0005654">
    <property type="term" value="C:nucleoplasm"/>
    <property type="evidence" value="ECO:0007669"/>
    <property type="project" value="TreeGrafter"/>
</dbReference>
<dbReference type="CDD" id="cd11779">
    <property type="entry name" value="SH3_Irsp53_BAIAP2L"/>
    <property type="match status" value="1"/>
</dbReference>
<dbReference type="GO" id="GO:0030838">
    <property type="term" value="P:positive regulation of actin filament polymerization"/>
    <property type="evidence" value="ECO:0007669"/>
    <property type="project" value="TreeGrafter"/>
</dbReference>
<dbReference type="SUPFAM" id="SSF103657">
    <property type="entry name" value="BAR/IMD domain-like"/>
    <property type="match status" value="1"/>
</dbReference>